<dbReference type="InterPro" id="IPR002818">
    <property type="entry name" value="DJ-1/PfpI"/>
</dbReference>
<keyword evidence="6" id="KW-1185">Reference proteome</keyword>
<evidence type="ECO:0000313" key="6">
    <source>
        <dbReference type="Proteomes" id="UP001138921"/>
    </source>
</evidence>
<dbReference type="CDD" id="cd03136">
    <property type="entry name" value="GATase1_AraC_ArgR_like"/>
    <property type="match status" value="1"/>
</dbReference>
<evidence type="ECO:0000259" key="4">
    <source>
        <dbReference type="PROSITE" id="PS01124"/>
    </source>
</evidence>
<feature type="region of interest" description="Disordered" evidence="3">
    <location>
        <begin position="343"/>
        <end position="372"/>
    </location>
</feature>
<dbReference type="InterPro" id="IPR018060">
    <property type="entry name" value="HTH_AraC"/>
</dbReference>
<dbReference type="GO" id="GO:0003700">
    <property type="term" value="F:DNA-binding transcription factor activity"/>
    <property type="evidence" value="ECO:0007669"/>
    <property type="project" value="InterPro"/>
</dbReference>
<dbReference type="Proteomes" id="UP001138921">
    <property type="component" value="Unassembled WGS sequence"/>
</dbReference>
<dbReference type="SMART" id="SM00342">
    <property type="entry name" value="HTH_ARAC"/>
    <property type="match status" value="1"/>
</dbReference>
<keyword evidence="2" id="KW-0804">Transcription</keyword>
<keyword evidence="1" id="KW-0805">Transcription regulation</keyword>
<evidence type="ECO:0000256" key="2">
    <source>
        <dbReference type="ARBA" id="ARBA00023163"/>
    </source>
</evidence>
<dbReference type="SUPFAM" id="SSF46689">
    <property type="entry name" value="Homeodomain-like"/>
    <property type="match status" value="1"/>
</dbReference>
<dbReference type="InterPro" id="IPR052158">
    <property type="entry name" value="INH-QAR"/>
</dbReference>
<dbReference type="Pfam" id="PF12833">
    <property type="entry name" value="HTH_18"/>
    <property type="match status" value="1"/>
</dbReference>
<dbReference type="AlphaFoldDB" id="A0A9X1AGS1"/>
<dbReference type="PANTHER" id="PTHR43130">
    <property type="entry name" value="ARAC-FAMILY TRANSCRIPTIONAL REGULATOR"/>
    <property type="match status" value="1"/>
</dbReference>
<dbReference type="Gene3D" id="1.10.10.60">
    <property type="entry name" value="Homeodomain-like"/>
    <property type="match status" value="1"/>
</dbReference>
<dbReference type="InterPro" id="IPR009057">
    <property type="entry name" value="Homeodomain-like_sf"/>
</dbReference>
<dbReference type="EMBL" id="JAFLWW010000012">
    <property type="protein sequence ID" value="MBT1159479.1"/>
    <property type="molecule type" value="Genomic_DNA"/>
</dbReference>
<name>A0A9X1AGS1_9HYPH</name>
<accession>A0A9X1AGS1</accession>
<reference evidence="5" key="2">
    <citation type="submission" date="2021-03" db="EMBL/GenBank/DDBJ databases">
        <authorList>
            <person name="Artuso I."/>
            <person name="Turrini P."/>
            <person name="Pirolo M."/>
            <person name="Lugli G.A."/>
            <person name="Ventura M."/>
            <person name="Visca P."/>
        </authorList>
    </citation>
    <scope>NUCLEOTIDE SEQUENCE</scope>
    <source>
        <strain evidence="5">LMG 26462</strain>
    </source>
</reference>
<dbReference type="SUPFAM" id="SSF52317">
    <property type="entry name" value="Class I glutamine amidotransferase-like"/>
    <property type="match status" value="1"/>
</dbReference>
<dbReference type="PROSITE" id="PS01124">
    <property type="entry name" value="HTH_ARAC_FAMILY_2"/>
    <property type="match status" value="1"/>
</dbReference>
<protein>
    <submittedName>
        <fullName evidence="5">GlxA family transcriptional regulator</fullName>
    </submittedName>
</protein>
<feature type="domain" description="HTH araC/xylS-type" evidence="4">
    <location>
        <begin position="238"/>
        <end position="336"/>
    </location>
</feature>
<comment type="caution">
    <text evidence="5">The sequence shown here is derived from an EMBL/GenBank/DDBJ whole genome shotgun (WGS) entry which is preliminary data.</text>
</comment>
<dbReference type="InterPro" id="IPR029062">
    <property type="entry name" value="Class_I_gatase-like"/>
</dbReference>
<organism evidence="5 6">
    <name type="scientific">Aminobacter anthyllidis</name>
    <dbReference type="NCBI Taxonomy" id="1035067"/>
    <lineage>
        <taxon>Bacteria</taxon>
        <taxon>Pseudomonadati</taxon>
        <taxon>Pseudomonadota</taxon>
        <taxon>Alphaproteobacteria</taxon>
        <taxon>Hyphomicrobiales</taxon>
        <taxon>Phyllobacteriaceae</taxon>
        <taxon>Aminobacter</taxon>
    </lineage>
</organism>
<gene>
    <name evidence="5" type="ORF">J1C56_28315</name>
</gene>
<dbReference type="GO" id="GO:0043565">
    <property type="term" value="F:sequence-specific DNA binding"/>
    <property type="evidence" value="ECO:0007669"/>
    <property type="project" value="InterPro"/>
</dbReference>
<evidence type="ECO:0000313" key="5">
    <source>
        <dbReference type="EMBL" id="MBT1159479.1"/>
    </source>
</evidence>
<dbReference type="PANTHER" id="PTHR43130:SF3">
    <property type="entry name" value="HTH-TYPE TRANSCRIPTIONAL REGULATOR RV1931C"/>
    <property type="match status" value="1"/>
</dbReference>
<dbReference type="Gene3D" id="3.40.50.880">
    <property type="match status" value="1"/>
</dbReference>
<proteinExistence type="predicted"/>
<evidence type="ECO:0000256" key="3">
    <source>
        <dbReference type="SAM" id="MobiDB-lite"/>
    </source>
</evidence>
<sequence>MRHGDFFTNNQAQRPRRNPAPLSVGFLLLHRFTLGAFANFVDVLRLAADEGDRSRPIHCQWRIISPDMSPILSSCGVAISPHERIGDLRRFDYLVVVGGVLEEDSLLVDARFYDHLRHAAEVGIPLVGLCTGSFILHRAGLMHGYKCCVSWFHNSDFLRLFDGLQAVSDQIFVVDRDRLTCSGGASAAHLAAFLVDRHLGKALASKSLRIMMFNEAAKGETAQPTGRLEVVVRDEILKRAVLLMQHHLEVPLTIGRIADKLSTSKRLVERRFRSELHTSPQAVYIQIRLAHARHLLQRTDRSISSIALECGFCDGSHLSRVFRLQYLRTPQQFRSQLGESLSLHRGQRHGSQEPPVSGTSLDENDPSNRIPIPRIITV</sequence>
<reference evidence="5" key="1">
    <citation type="journal article" date="2021" name="Microorganisms">
        <title>Phylogenomic Reconstruction and Metabolic Potential of the Genus Aminobacter.</title>
        <authorList>
            <person name="Artuso I."/>
            <person name="Turrini P."/>
            <person name="Pirolo M."/>
            <person name="Lugli G.A."/>
            <person name="Ventura M."/>
            <person name="Visca P."/>
        </authorList>
    </citation>
    <scope>NUCLEOTIDE SEQUENCE</scope>
    <source>
        <strain evidence="5">LMG 26462</strain>
    </source>
</reference>
<dbReference type="Pfam" id="PF01965">
    <property type="entry name" value="DJ-1_PfpI"/>
    <property type="match status" value="1"/>
</dbReference>
<evidence type="ECO:0000256" key="1">
    <source>
        <dbReference type="ARBA" id="ARBA00023015"/>
    </source>
</evidence>